<dbReference type="InterPro" id="IPR008395">
    <property type="entry name" value="Agenet-like_dom"/>
</dbReference>
<dbReference type="PANTHER" id="PTHR31917:SF148">
    <property type="entry name" value="DUF724 DOMAIN-CONTAINING PROTEIN 2"/>
    <property type="match status" value="1"/>
</dbReference>
<comment type="caution">
    <text evidence="2">The sequence shown here is derived from an EMBL/GenBank/DDBJ whole genome shotgun (WGS) entry which is preliminary data.</text>
</comment>
<sequence>MAVFKVGDRIEVCSKEQGFIGSYYEATIVSKLSDGSYRVRYKNLVEENDHSRLLIEQVSSDEVRPMPPRIIEGKGTQFYSVLDKVDAFDNDGWWVGIVTGKDDFKYWVYFETTGDHIAYPVSRLRKHLEWSNNGFWVLPKKSLLS</sequence>
<proteinExistence type="predicted"/>
<evidence type="ECO:0000259" key="1">
    <source>
        <dbReference type="SMART" id="SM00743"/>
    </source>
</evidence>
<dbReference type="Proteomes" id="UP000187203">
    <property type="component" value="Unassembled WGS sequence"/>
</dbReference>
<dbReference type="InterPro" id="IPR014002">
    <property type="entry name" value="Agenet_dom_plant"/>
</dbReference>
<dbReference type="CDD" id="cd20406">
    <property type="entry name" value="Tudor_Agenet_AtDUF_rpt2_4"/>
    <property type="match status" value="1"/>
</dbReference>
<dbReference type="Gene3D" id="2.30.30.140">
    <property type="match status" value="1"/>
</dbReference>
<dbReference type="STRING" id="93759.A0A1R3JQI2"/>
<evidence type="ECO:0000313" key="2">
    <source>
        <dbReference type="EMBL" id="OMO97162.1"/>
    </source>
</evidence>
<name>A0A1R3JQI2_9ROSI</name>
<dbReference type="CDD" id="cd20405">
    <property type="entry name" value="Tudor_Agenet_AtDUF_rpt1_3"/>
    <property type="match status" value="1"/>
</dbReference>
<dbReference type="AlphaFoldDB" id="A0A1R3JQI2"/>
<gene>
    <name evidence="2" type="ORF">COLO4_14820</name>
</gene>
<evidence type="ECO:0000313" key="3">
    <source>
        <dbReference type="Proteomes" id="UP000187203"/>
    </source>
</evidence>
<dbReference type="OrthoDB" id="938602at2759"/>
<organism evidence="2 3">
    <name type="scientific">Corchorus olitorius</name>
    <dbReference type="NCBI Taxonomy" id="93759"/>
    <lineage>
        <taxon>Eukaryota</taxon>
        <taxon>Viridiplantae</taxon>
        <taxon>Streptophyta</taxon>
        <taxon>Embryophyta</taxon>
        <taxon>Tracheophyta</taxon>
        <taxon>Spermatophyta</taxon>
        <taxon>Magnoliopsida</taxon>
        <taxon>eudicotyledons</taxon>
        <taxon>Gunneridae</taxon>
        <taxon>Pentapetalae</taxon>
        <taxon>rosids</taxon>
        <taxon>malvids</taxon>
        <taxon>Malvales</taxon>
        <taxon>Malvaceae</taxon>
        <taxon>Grewioideae</taxon>
        <taxon>Apeibeae</taxon>
        <taxon>Corchorus</taxon>
    </lineage>
</organism>
<feature type="domain" description="Agenet" evidence="1">
    <location>
        <begin position="77"/>
        <end position="132"/>
    </location>
</feature>
<dbReference type="EMBL" id="AWUE01015464">
    <property type="protein sequence ID" value="OMO97162.1"/>
    <property type="molecule type" value="Genomic_DNA"/>
</dbReference>
<dbReference type="PANTHER" id="PTHR31917">
    <property type="entry name" value="AGENET DOMAIN-CONTAINING PROTEIN-RELATED"/>
    <property type="match status" value="1"/>
</dbReference>
<reference evidence="3" key="1">
    <citation type="submission" date="2013-09" db="EMBL/GenBank/DDBJ databases">
        <title>Corchorus olitorius genome sequencing.</title>
        <authorList>
            <person name="Alam M."/>
            <person name="Haque M.S."/>
            <person name="Islam M.S."/>
            <person name="Emdad E.M."/>
            <person name="Islam M.M."/>
            <person name="Ahmed B."/>
            <person name="Halim A."/>
            <person name="Hossen Q.M.M."/>
            <person name="Hossain M.Z."/>
            <person name="Ahmed R."/>
            <person name="Khan M.M."/>
            <person name="Islam R."/>
            <person name="Rashid M.M."/>
            <person name="Khan S.A."/>
            <person name="Rahman M.S."/>
            <person name="Alam M."/>
            <person name="Yahiya A.S."/>
            <person name="Khan M.S."/>
            <person name="Azam M.S."/>
            <person name="Haque T."/>
            <person name="Lashkar M.Z.H."/>
            <person name="Akhand A.I."/>
            <person name="Morshed G."/>
            <person name="Roy S."/>
            <person name="Uddin K.S."/>
            <person name="Rabeya T."/>
            <person name="Hossain A.S."/>
            <person name="Chowdhury A."/>
            <person name="Snigdha A.R."/>
            <person name="Mortoza M.S."/>
            <person name="Matin S.A."/>
            <person name="Hoque S.M.E."/>
            <person name="Islam M.K."/>
            <person name="Roy D.K."/>
            <person name="Haider R."/>
            <person name="Moosa M.M."/>
            <person name="Elias S.M."/>
            <person name="Hasan A.M."/>
            <person name="Jahan S."/>
            <person name="Shafiuddin M."/>
            <person name="Mahmood N."/>
            <person name="Shommy N.S."/>
        </authorList>
    </citation>
    <scope>NUCLEOTIDE SEQUENCE [LARGE SCALE GENOMIC DNA]</scope>
    <source>
        <strain evidence="3">cv. O-4</strain>
    </source>
</reference>
<keyword evidence="3" id="KW-1185">Reference proteome</keyword>
<feature type="domain" description="Agenet" evidence="1">
    <location>
        <begin position="2"/>
        <end position="71"/>
    </location>
</feature>
<accession>A0A1R3JQI2</accession>
<dbReference type="SMART" id="SM00743">
    <property type="entry name" value="Agenet"/>
    <property type="match status" value="2"/>
</dbReference>
<dbReference type="Pfam" id="PF05641">
    <property type="entry name" value="Agenet"/>
    <property type="match status" value="1"/>
</dbReference>
<protein>
    <recommendedName>
        <fullName evidence="1">Agenet domain-containing protein</fullName>
    </recommendedName>
</protein>